<dbReference type="AlphaFoldDB" id="A0AAE1XPB9"/>
<protein>
    <submittedName>
        <fullName evidence="1">Uncharacterized protein</fullName>
    </submittedName>
</protein>
<comment type="caution">
    <text evidence="1">The sequence shown here is derived from an EMBL/GenBank/DDBJ whole genome shotgun (WGS) entry which is preliminary data.</text>
</comment>
<dbReference type="Proteomes" id="UP001293254">
    <property type="component" value="Unassembled WGS sequence"/>
</dbReference>
<gene>
    <name evidence="1" type="ORF">Salat_2664400</name>
</gene>
<sequence length="110" mass="12226">MVPGSSDPSSFRFQNMWLRHSGFMPLVEMCWSMPLGLEFFRELLTLDPHRPATLPVAVVPRLISSDQGDDLLHAATLAEVRWIIMDISLDSAAGSDGFNAVFPSEMLGNY</sequence>
<reference evidence="1" key="2">
    <citation type="journal article" date="2024" name="Plant">
        <title>Genomic evolution and insights into agronomic trait innovations of Sesamum species.</title>
        <authorList>
            <person name="Miao H."/>
            <person name="Wang L."/>
            <person name="Qu L."/>
            <person name="Liu H."/>
            <person name="Sun Y."/>
            <person name="Le M."/>
            <person name="Wang Q."/>
            <person name="Wei S."/>
            <person name="Zheng Y."/>
            <person name="Lin W."/>
            <person name="Duan Y."/>
            <person name="Cao H."/>
            <person name="Xiong S."/>
            <person name="Wang X."/>
            <person name="Wei L."/>
            <person name="Li C."/>
            <person name="Ma Q."/>
            <person name="Ju M."/>
            <person name="Zhao R."/>
            <person name="Li G."/>
            <person name="Mu C."/>
            <person name="Tian Q."/>
            <person name="Mei H."/>
            <person name="Zhang T."/>
            <person name="Gao T."/>
            <person name="Zhang H."/>
        </authorList>
    </citation>
    <scope>NUCLEOTIDE SEQUENCE</scope>
    <source>
        <strain evidence="1">3651</strain>
    </source>
</reference>
<organism evidence="1 2">
    <name type="scientific">Sesamum alatum</name>
    <dbReference type="NCBI Taxonomy" id="300844"/>
    <lineage>
        <taxon>Eukaryota</taxon>
        <taxon>Viridiplantae</taxon>
        <taxon>Streptophyta</taxon>
        <taxon>Embryophyta</taxon>
        <taxon>Tracheophyta</taxon>
        <taxon>Spermatophyta</taxon>
        <taxon>Magnoliopsida</taxon>
        <taxon>eudicotyledons</taxon>
        <taxon>Gunneridae</taxon>
        <taxon>Pentapetalae</taxon>
        <taxon>asterids</taxon>
        <taxon>lamiids</taxon>
        <taxon>Lamiales</taxon>
        <taxon>Pedaliaceae</taxon>
        <taxon>Sesamum</taxon>
    </lineage>
</organism>
<reference evidence="1" key="1">
    <citation type="submission" date="2020-06" db="EMBL/GenBank/DDBJ databases">
        <authorList>
            <person name="Li T."/>
            <person name="Hu X."/>
            <person name="Zhang T."/>
            <person name="Song X."/>
            <person name="Zhang H."/>
            <person name="Dai N."/>
            <person name="Sheng W."/>
            <person name="Hou X."/>
            <person name="Wei L."/>
        </authorList>
    </citation>
    <scope>NUCLEOTIDE SEQUENCE</scope>
    <source>
        <strain evidence="1">3651</strain>
        <tissue evidence="1">Leaf</tissue>
    </source>
</reference>
<keyword evidence="2" id="KW-1185">Reference proteome</keyword>
<accession>A0AAE1XPB9</accession>
<evidence type="ECO:0000313" key="2">
    <source>
        <dbReference type="Proteomes" id="UP001293254"/>
    </source>
</evidence>
<proteinExistence type="predicted"/>
<name>A0AAE1XPB9_9LAMI</name>
<dbReference type="EMBL" id="JACGWO010000011">
    <property type="protein sequence ID" value="KAK4415570.1"/>
    <property type="molecule type" value="Genomic_DNA"/>
</dbReference>
<evidence type="ECO:0000313" key="1">
    <source>
        <dbReference type="EMBL" id="KAK4415570.1"/>
    </source>
</evidence>